<dbReference type="InParanoid" id="A0A0R0JP19"/>
<proteinExistence type="predicted"/>
<accession>A0A0R0JP19</accession>
<dbReference type="Proteomes" id="UP000008827">
    <property type="component" value="Chromosome 6"/>
</dbReference>
<dbReference type="AlphaFoldDB" id="A0A0R0JP19"/>
<name>A0A0R0JP19_SOYBN</name>
<dbReference type="Gramene" id="KRH56486">
    <property type="protein sequence ID" value="KRH56486"/>
    <property type="gene ID" value="GLYMA_06G325700"/>
</dbReference>
<evidence type="ECO:0000313" key="1">
    <source>
        <dbReference type="EMBL" id="KRH56486.1"/>
    </source>
</evidence>
<evidence type="ECO:0000313" key="3">
    <source>
        <dbReference type="Proteomes" id="UP000008827"/>
    </source>
</evidence>
<dbReference type="EnsemblPlants" id="KRH56486">
    <property type="protein sequence ID" value="KRH56486"/>
    <property type="gene ID" value="GLYMA_06G325700"/>
</dbReference>
<reference evidence="1" key="3">
    <citation type="submission" date="2018-07" db="EMBL/GenBank/DDBJ databases">
        <title>WGS assembly of Glycine max.</title>
        <authorList>
            <person name="Schmutz J."/>
            <person name="Cannon S."/>
            <person name="Schlueter J."/>
            <person name="Ma J."/>
            <person name="Mitros T."/>
            <person name="Nelson W."/>
            <person name="Hyten D."/>
            <person name="Song Q."/>
            <person name="Thelen J."/>
            <person name="Cheng J."/>
            <person name="Xu D."/>
            <person name="Hellsten U."/>
            <person name="May G."/>
            <person name="Yu Y."/>
            <person name="Sakurai T."/>
            <person name="Umezawa T."/>
            <person name="Bhattacharyya M."/>
            <person name="Sandhu D."/>
            <person name="Valliyodan B."/>
            <person name="Lindquist E."/>
            <person name="Peto M."/>
            <person name="Grant D."/>
            <person name="Shu S."/>
            <person name="Goodstein D."/>
            <person name="Barry K."/>
            <person name="Futrell-Griggs M."/>
            <person name="Abernathy B."/>
            <person name="Du J."/>
            <person name="Tian Z."/>
            <person name="Zhu L."/>
            <person name="Gill N."/>
            <person name="Joshi T."/>
            <person name="Libault M."/>
            <person name="Sethuraman A."/>
            <person name="Zhang X."/>
            <person name="Shinozaki K."/>
            <person name="Nguyen H."/>
            <person name="Wing R."/>
            <person name="Cregan P."/>
            <person name="Specht J."/>
            <person name="Grimwood J."/>
            <person name="Rokhsar D."/>
            <person name="Stacey G."/>
            <person name="Shoemaker R."/>
            <person name="Jackson S."/>
        </authorList>
    </citation>
    <scope>NUCLEOTIDE SEQUENCE</scope>
    <source>
        <tissue evidence="1">Callus</tissue>
    </source>
</reference>
<keyword evidence="3" id="KW-1185">Reference proteome</keyword>
<evidence type="ECO:0000313" key="2">
    <source>
        <dbReference type="EnsemblPlants" id="KRH56486"/>
    </source>
</evidence>
<sequence length="71" mass="8455">MNNFLLFSMVHELNFPKSKVATIKARYLGEIELIFRSRPFGYLNFKNLVHLIIDFEIEFVLKKLNSKLAFF</sequence>
<reference evidence="2" key="2">
    <citation type="submission" date="2018-02" db="UniProtKB">
        <authorList>
            <consortium name="EnsemblPlants"/>
        </authorList>
    </citation>
    <scope>IDENTIFICATION</scope>
    <source>
        <strain evidence="2">Williams 82</strain>
    </source>
</reference>
<organism evidence="1">
    <name type="scientific">Glycine max</name>
    <name type="common">Soybean</name>
    <name type="synonym">Glycine hispida</name>
    <dbReference type="NCBI Taxonomy" id="3847"/>
    <lineage>
        <taxon>Eukaryota</taxon>
        <taxon>Viridiplantae</taxon>
        <taxon>Streptophyta</taxon>
        <taxon>Embryophyta</taxon>
        <taxon>Tracheophyta</taxon>
        <taxon>Spermatophyta</taxon>
        <taxon>Magnoliopsida</taxon>
        <taxon>eudicotyledons</taxon>
        <taxon>Gunneridae</taxon>
        <taxon>Pentapetalae</taxon>
        <taxon>rosids</taxon>
        <taxon>fabids</taxon>
        <taxon>Fabales</taxon>
        <taxon>Fabaceae</taxon>
        <taxon>Papilionoideae</taxon>
        <taxon>50 kb inversion clade</taxon>
        <taxon>NPAAA clade</taxon>
        <taxon>indigoferoid/millettioid clade</taxon>
        <taxon>Phaseoleae</taxon>
        <taxon>Glycine</taxon>
        <taxon>Glycine subgen. Soja</taxon>
    </lineage>
</organism>
<dbReference type="EMBL" id="CM000839">
    <property type="protein sequence ID" value="KRH56486.1"/>
    <property type="molecule type" value="Genomic_DNA"/>
</dbReference>
<reference evidence="1 2" key="1">
    <citation type="journal article" date="2010" name="Nature">
        <title>Genome sequence of the palaeopolyploid soybean.</title>
        <authorList>
            <person name="Schmutz J."/>
            <person name="Cannon S.B."/>
            <person name="Schlueter J."/>
            <person name="Ma J."/>
            <person name="Mitros T."/>
            <person name="Nelson W."/>
            <person name="Hyten D.L."/>
            <person name="Song Q."/>
            <person name="Thelen J.J."/>
            <person name="Cheng J."/>
            <person name="Xu D."/>
            <person name="Hellsten U."/>
            <person name="May G.D."/>
            <person name="Yu Y."/>
            <person name="Sakurai T."/>
            <person name="Umezawa T."/>
            <person name="Bhattacharyya M.K."/>
            <person name="Sandhu D."/>
            <person name="Valliyodan B."/>
            <person name="Lindquist E."/>
            <person name="Peto M."/>
            <person name="Grant D."/>
            <person name="Shu S."/>
            <person name="Goodstein D."/>
            <person name="Barry K."/>
            <person name="Futrell-Griggs M."/>
            <person name="Abernathy B."/>
            <person name="Du J."/>
            <person name="Tian Z."/>
            <person name="Zhu L."/>
            <person name="Gill N."/>
            <person name="Joshi T."/>
            <person name="Libault M."/>
            <person name="Sethuraman A."/>
            <person name="Zhang X.-C."/>
            <person name="Shinozaki K."/>
            <person name="Nguyen H.T."/>
            <person name="Wing R.A."/>
            <person name="Cregan P."/>
            <person name="Specht J."/>
            <person name="Grimwood J."/>
            <person name="Rokhsar D."/>
            <person name="Stacey G."/>
            <person name="Shoemaker R.C."/>
            <person name="Jackson S.A."/>
        </authorList>
    </citation>
    <scope>NUCLEOTIDE SEQUENCE [LARGE SCALE GENOMIC DNA]</scope>
    <source>
        <strain evidence="2">cv. Williams 82</strain>
        <tissue evidence="1">Callus</tissue>
    </source>
</reference>
<protein>
    <submittedName>
        <fullName evidence="1 2">Uncharacterized protein</fullName>
    </submittedName>
</protein>
<gene>
    <name evidence="1" type="ORF">GLYMA_06G325700</name>
</gene>